<evidence type="ECO:0000313" key="2">
    <source>
        <dbReference type="EMBL" id="RPA93484.1"/>
    </source>
</evidence>
<reference evidence="2 3" key="1">
    <citation type="journal article" date="2018" name="Nat. Ecol. Evol.">
        <title>Pezizomycetes genomes reveal the molecular basis of ectomycorrhizal truffle lifestyle.</title>
        <authorList>
            <person name="Murat C."/>
            <person name="Payen T."/>
            <person name="Noel B."/>
            <person name="Kuo A."/>
            <person name="Morin E."/>
            <person name="Chen J."/>
            <person name="Kohler A."/>
            <person name="Krizsan K."/>
            <person name="Balestrini R."/>
            <person name="Da Silva C."/>
            <person name="Montanini B."/>
            <person name="Hainaut M."/>
            <person name="Levati E."/>
            <person name="Barry K.W."/>
            <person name="Belfiori B."/>
            <person name="Cichocki N."/>
            <person name="Clum A."/>
            <person name="Dockter R.B."/>
            <person name="Fauchery L."/>
            <person name="Guy J."/>
            <person name="Iotti M."/>
            <person name="Le Tacon F."/>
            <person name="Lindquist E.A."/>
            <person name="Lipzen A."/>
            <person name="Malagnac F."/>
            <person name="Mello A."/>
            <person name="Molinier V."/>
            <person name="Miyauchi S."/>
            <person name="Poulain J."/>
            <person name="Riccioni C."/>
            <person name="Rubini A."/>
            <person name="Sitrit Y."/>
            <person name="Splivallo R."/>
            <person name="Traeger S."/>
            <person name="Wang M."/>
            <person name="Zifcakova L."/>
            <person name="Wipf D."/>
            <person name="Zambonelli A."/>
            <person name="Paolocci F."/>
            <person name="Nowrousian M."/>
            <person name="Ottonello S."/>
            <person name="Baldrian P."/>
            <person name="Spatafora J.W."/>
            <person name="Henrissat B."/>
            <person name="Nagy L.G."/>
            <person name="Aury J.M."/>
            <person name="Wincker P."/>
            <person name="Grigoriev I.V."/>
            <person name="Bonfante P."/>
            <person name="Martin F.M."/>
        </authorList>
    </citation>
    <scope>NUCLEOTIDE SEQUENCE [LARGE SCALE GENOMIC DNA]</scope>
    <source>
        <strain evidence="2 3">120613-1</strain>
    </source>
</reference>
<feature type="compositionally biased region" description="Polar residues" evidence="1">
    <location>
        <begin position="131"/>
        <end position="145"/>
    </location>
</feature>
<evidence type="ECO:0000256" key="1">
    <source>
        <dbReference type="SAM" id="MobiDB-lite"/>
    </source>
</evidence>
<dbReference type="EMBL" id="ML120451">
    <property type="protein sequence ID" value="RPA93484.1"/>
    <property type="molecule type" value="Genomic_DNA"/>
</dbReference>
<organism evidence="2 3">
    <name type="scientific">Choiromyces venosus 120613-1</name>
    <dbReference type="NCBI Taxonomy" id="1336337"/>
    <lineage>
        <taxon>Eukaryota</taxon>
        <taxon>Fungi</taxon>
        <taxon>Dikarya</taxon>
        <taxon>Ascomycota</taxon>
        <taxon>Pezizomycotina</taxon>
        <taxon>Pezizomycetes</taxon>
        <taxon>Pezizales</taxon>
        <taxon>Tuberaceae</taxon>
        <taxon>Choiromyces</taxon>
    </lineage>
</organism>
<feature type="compositionally biased region" description="Basic residues" evidence="1">
    <location>
        <begin position="103"/>
        <end position="113"/>
    </location>
</feature>
<feature type="region of interest" description="Disordered" evidence="1">
    <location>
        <begin position="245"/>
        <end position="268"/>
    </location>
</feature>
<proteinExistence type="predicted"/>
<accession>A0A3N4JHZ3</accession>
<feature type="compositionally biased region" description="Polar residues" evidence="1">
    <location>
        <begin position="168"/>
        <end position="201"/>
    </location>
</feature>
<dbReference type="AlphaFoldDB" id="A0A3N4JHZ3"/>
<dbReference type="Proteomes" id="UP000276215">
    <property type="component" value="Unassembled WGS sequence"/>
</dbReference>
<name>A0A3N4JHZ3_9PEZI</name>
<keyword evidence="3" id="KW-1185">Reference proteome</keyword>
<gene>
    <name evidence="2" type="ORF">L873DRAFT_1815810</name>
</gene>
<evidence type="ECO:0000313" key="3">
    <source>
        <dbReference type="Proteomes" id="UP000276215"/>
    </source>
</evidence>
<feature type="region of interest" description="Disordered" evidence="1">
    <location>
        <begin position="89"/>
        <end position="201"/>
    </location>
</feature>
<protein>
    <submittedName>
        <fullName evidence="2">Uncharacterized protein</fullName>
    </submittedName>
</protein>
<sequence>MNNTNTSILRGTTYTPPSFFRSISTYFGKAAQTGVGAIGTFKSHLGTIIHDMNSVFEAAVGLEIGGDKKNPEPEGQEITTIIDHVIKTPRKESSRQILQGPQRRSKRILKSSKKPAQDKTVMGPRIRAKPTTKSNSPILKTSPGSGVTKKSPVRRSMRQSAMAIKAELNSNITTAETSTKTQLPPRPSTNHTSPKTPNIATGSTILPVIRLDKPTTAITKKAQLISAPGRLPARVQRQSKRIMESATLKARAGGGISKNGPRKNAKGK</sequence>